<name>A0ABS4G0I3_9CLOT</name>
<evidence type="ECO:0000259" key="1">
    <source>
        <dbReference type="Pfam" id="PF13482"/>
    </source>
</evidence>
<proteinExistence type="predicted"/>
<accession>A0ABS4G0I3</accession>
<reference evidence="2 3" key="1">
    <citation type="submission" date="2021-03" db="EMBL/GenBank/DDBJ databases">
        <title>Genomic Encyclopedia of Type Strains, Phase IV (KMG-IV): sequencing the most valuable type-strain genomes for metagenomic binning, comparative biology and taxonomic classification.</title>
        <authorList>
            <person name="Goeker M."/>
        </authorList>
    </citation>
    <scope>NUCLEOTIDE SEQUENCE [LARGE SCALE GENOMIC DNA]</scope>
    <source>
        <strain evidence="2 3">DSM 6139</strain>
    </source>
</reference>
<dbReference type="InterPro" id="IPR038720">
    <property type="entry name" value="YprB_RNase_H-like_dom"/>
</dbReference>
<dbReference type="Proteomes" id="UP001519271">
    <property type="component" value="Unassembled WGS sequence"/>
</dbReference>
<dbReference type="RefSeq" id="WP_342453074.1">
    <property type="nucleotide sequence ID" value="NZ_JAGGKC010000003.1"/>
</dbReference>
<comment type="caution">
    <text evidence="2">The sequence shown here is derived from an EMBL/GenBank/DDBJ whole genome shotgun (WGS) entry which is preliminary data.</text>
</comment>
<evidence type="ECO:0000313" key="2">
    <source>
        <dbReference type="EMBL" id="MBP1918060.1"/>
    </source>
</evidence>
<protein>
    <submittedName>
        <fullName evidence="2">Uncharacterized protein YprB with RNaseH-like and TPR domain</fullName>
    </submittedName>
</protein>
<dbReference type="Pfam" id="PF13482">
    <property type="entry name" value="RNase_H_2"/>
    <property type="match status" value="1"/>
</dbReference>
<dbReference type="InterPro" id="IPR012337">
    <property type="entry name" value="RNaseH-like_sf"/>
</dbReference>
<dbReference type="EMBL" id="JAGGKC010000003">
    <property type="protein sequence ID" value="MBP1918060.1"/>
    <property type="molecule type" value="Genomic_DNA"/>
</dbReference>
<sequence>MLRKEQTIPMEKGKNEMILMVDGQDIMERSIYFDLEHYLYKKPICIGVFGAAVYDGWSGMIHSTQYMIENKRDAEEILYLAEDYFLRMKEQGRDNIVTFSGNNDFTVINHLFNKHSIDLTFDEHFRKVDIQKEYERRFKKNIGLKNLERLFSIEREGEVMSGATLAKTFSRIMKDRDYIHRMPADKVERILVYNEQDVVNLARIMNQWQEVSMSDVENLEGILLEEKAVKLERIRLEEEYRQSLMANSEIENVSIETEHIVPSGG</sequence>
<evidence type="ECO:0000313" key="3">
    <source>
        <dbReference type="Proteomes" id="UP001519271"/>
    </source>
</evidence>
<gene>
    <name evidence="2" type="ORF">J2Z34_000531</name>
</gene>
<organism evidence="2 3">
    <name type="scientific">Youngiibacter multivorans</name>
    <dbReference type="NCBI Taxonomy" id="937251"/>
    <lineage>
        <taxon>Bacteria</taxon>
        <taxon>Bacillati</taxon>
        <taxon>Bacillota</taxon>
        <taxon>Clostridia</taxon>
        <taxon>Eubacteriales</taxon>
        <taxon>Clostridiaceae</taxon>
        <taxon>Youngiibacter</taxon>
    </lineage>
</organism>
<keyword evidence="3" id="KW-1185">Reference proteome</keyword>
<feature type="domain" description="YprB ribonuclease H-like" evidence="1">
    <location>
        <begin position="31"/>
        <end position="208"/>
    </location>
</feature>
<dbReference type="SUPFAM" id="SSF53098">
    <property type="entry name" value="Ribonuclease H-like"/>
    <property type="match status" value="1"/>
</dbReference>